<evidence type="ECO:0008006" key="5">
    <source>
        <dbReference type="Google" id="ProtNLM"/>
    </source>
</evidence>
<dbReference type="STRING" id="150121.SAMN06296010_2844"/>
<dbReference type="OrthoDB" id="5121599at2"/>
<dbReference type="InterPro" id="IPR009003">
    <property type="entry name" value="Peptidase_S1_PA"/>
</dbReference>
<dbReference type="InterPro" id="IPR006311">
    <property type="entry name" value="TAT_signal"/>
</dbReference>
<protein>
    <recommendedName>
        <fullName evidence="5">V8-like Glu-specific endopeptidase</fullName>
    </recommendedName>
</protein>
<dbReference type="InterPro" id="IPR043504">
    <property type="entry name" value="Peptidase_S1_PA_chymotrypsin"/>
</dbReference>
<name>A0A1X7KTF6_9MICO</name>
<proteinExistence type="predicted"/>
<reference evidence="4" key="1">
    <citation type="submission" date="2017-04" db="EMBL/GenBank/DDBJ databases">
        <authorList>
            <person name="Varghese N."/>
            <person name="Submissions S."/>
        </authorList>
    </citation>
    <scope>NUCLEOTIDE SEQUENCE [LARGE SCALE GENOMIC DNA]</scope>
    <source>
        <strain evidence="4">VKM Ac-2510</strain>
    </source>
</reference>
<keyword evidence="2" id="KW-0732">Signal</keyword>
<evidence type="ECO:0000313" key="4">
    <source>
        <dbReference type="Proteomes" id="UP000193244"/>
    </source>
</evidence>
<feature type="signal peptide" evidence="2">
    <location>
        <begin position="1"/>
        <end position="34"/>
    </location>
</feature>
<dbReference type="Gene3D" id="2.40.10.10">
    <property type="entry name" value="Trypsin-like serine proteases"/>
    <property type="match status" value="2"/>
</dbReference>
<dbReference type="PROSITE" id="PS51318">
    <property type="entry name" value="TAT"/>
    <property type="match status" value="1"/>
</dbReference>
<keyword evidence="4" id="KW-1185">Reference proteome</keyword>
<dbReference type="AlphaFoldDB" id="A0A1X7KTF6"/>
<dbReference type="SUPFAM" id="SSF50494">
    <property type="entry name" value="Trypsin-like serine proteases"/>
    <property type="match status" value="1"/>
</dbReference>
<evidence type="ECO:0000256" key="2">
    <source>
        <dbReference type="SAM" id="SignalP"/>
    </source>
</evidence>
<sequence>MLRFPHRAAMLRAGVVVAATLAASVVAVAPSAWASDSGNADTVSLQLPHVLPLQVTPEDAERAVEYWTPERMVAAERATDSGEPTSAPDSSHHTALPSAAGDEIAESAEGATATATPVSVAQQVAPVSHIGRVFYTLNGADHACSANVVQSANRSTVATAAHCMTGDGGFSVNSVFVPGYENGEAPYGSWPVVAGEIAGGFTENNADQADDTGFLVVAHNDDDADIVSVVGGSPVLFNQSPTQEGSVFGYPAAGRFNGETLQTCSGQFEAFANLQQIDLPCDMNEGVSGGPMFEGDSPEGAQFANEDARYEDYSHIIGPIWQDNEESAYNLAAAVAVSAQ</sequence>
<evidence type="ECO:0000313" key="3">
    <source>
        <dbReference type="EMBL" id="SMG44144.1"/>
    </source>
</evidence>
<feature type="chain" id="PRO_5012191726" description="V8-like Glu-specific endopeptidase" evidence="2">
    <location>
        <begin position="35"/>
        <end position="340"/>
    </location>
</feature>
<dbReference type="RefSeq" id="WP_085487123.1">
    <property type="nucleotide sequence ID" value="NZ_FXAY01000005.1"/>
</dbReference>
<dbReference type="EMBL" id="FXAY01000005">
    <property type="protein sequence ID" value="SMG44144.1"/>
    <property type="molecule type" value="Genomic_DNA"/>
</dbReference>
<feature type="region of interest" description="Disordered" evidence="1">
    <location>
        <begin position="75"/>
        <end position="97"/>
    </location>
</feature>
<accession>A0A1X7KTF6</accession>
<organism evidence="3 4">
    <name type="scientific">Agreia pratensis</name>
    <dbReference type="NCBI Taxonomy" id="150121"/>
    <lineage>
        <taxon>Bacteria</taxon>
        <taxon>Bacillati</taxon>
        <taxon>Actinomycetota</taxon>
        <taxon>Actinomycetes</taxon>
        <taxon>Micrococcales</taxon>
        <taxon>Microbacteriaceae</taxon>
        <taxon>Agreia</taxon>
    </lineage>
</organism>
<gene>
    <name evidence="3" type="ORF">SAMN06296010_2844</name>
</gene>
<dbReference type="Proteomes" id="UP000193244">
    <property type="component" value="Unassembled WGS sequence"/>
</dbReference>
<evidence type="ECO:0000256" key="1">
    <source>
        <dbReference type="SAM" id="MobiDB-lite"/>
    </source>
</evidence>